<name>A0A8A1MAY0_AJECA</name>
<dbReference type="Proteomes" id="UP000663671">
    <property type="component" value="Chromosome 7"/>
</dbReference>
<accession>A0A8A1MAY0</accession>
<dbReference type="InterPro" id="IPR003615">
    <property type="entry name" value="HNH_nuc"/>
</dbReference>
<reference evidence="2" key="1">
    <citation type="submission" date="2021-01" db="EMBL/GenBank/DDBJ databases">
        <title>Chromosome-level genome assembly of a human fungal pathogen reveals clustering of transcriptionally co-regulated genes.</title>
        <authorList>
            <person name="Voorhies M."/>
            <person name="Cohen S."/>
            <person name="Shea T.P."/>
            <person name="Petrus S."/>
            <person name="Munoz J.F."/>
            <person name="Poplawski S."/>
            <person name="Goldman W.E."/>
            <person name="Michael T."/>
            <person name="Cuomo C.A."/>
            <person name="Sil A."/>
            <person name="Beyhan S."/>
        </authorList>
    </citation>
    <scope>NUCLEOTIDE SEQUENCE</scope>
    <source>
        <strain evidence="2">WU24</strain>
    </source>
</reference>
<proteinExistence type="predicted"/>
<evidence type="ECO:0000313" key="2">
    <source>
        <dbReference type="EMBL" id="QSS62390.1"/>
    </source>
</evidence>
<gene>
    <name evidence="2" type="ORF">I7I51_02127</name>
</gene>
<organism evidence="2 3">
    <name type="scientific">Ajellomyces capsulatus</name>
    <name type="common">Darling's disease fungus</name>
    <name type="synonym">Histoplasma capsulatum</name>
    <dbReference type="NCBI Taxonomy" id="5037"/>
    <lineage>
        <taxon>Eukaryota</taxon>
        <taxon>Fungi</taxon>
        <taxon>Dikarya</taxon>
        <taxon>Ascomycota</taxon>
        <taxon>Pezizomycotina</taxon>
        <taxon>Eurotiomycetes</taxon>
        <taxon>Eurotiomycetidae</taxon>
        <taxon>Onygenales</taxon>
        <taxon>Ajellomycetaceae</taxon>
        <taxon>Histoplasma</taxon>
    </lineage>
</organism>
<dbReference type="OrthoDB" id="5352953at2759"/>
<evidence type="ECO:0000259" key="1">
    <source>
        <dbReference type="Pfam" id="PF13391"/>
    </source>
</evidence>
<dbReference type="Pfam" id="PF13391">
    <property type="entry name" value="HNH_2"/>
    <property type="match status" value="1"/>
</dbReference>
<protein>
    <recommendedName>
        <fullName evidence="1">HNH nuclease domain-containing protein</fullName>
    </recommendedName>
</protein>
<sequence>MSLMVNPFSPAPLGLPAPVDEHAARLRLSTYKPQHLVIRQPKLKAFSTIYLTRENKISYLSLQTVMTIIVSLSFLSACKQPFLLNVDVRYEILLTFLRATDLVHIGNYQTKIQLSVASCYSSEQQLARIWESLYTCFPGIRSHTNLSADTINDYSNLMTLEASLHMVFGKFEIALDPTILPQPNENNEHIIKFEKHADYELPNRVLLGTHAAVAKILHATGMAETIEKNLA</sequence>
<dbReference type="VEuPathDB" id="FungiDB:I7I51_02127"/>
<feature type="domain" description="HNH nuclease" evidence="1">
    <location>
        <begin position="143"/>
        <end position="176"/>
    </location>
</feature>
<dbReference type="AlphaFoldDB" id="A0A8A1MAY0"/>
<evidence type="ECO:0000313" key="3">
    <source>
        <dbReference type="Proteomes" id="UP000663671"/>
    </source>
</evidence>
<dbReference type="EMBL" id="CP069112">
    <property type="protein sequence ID" value="QSS62390.1"/>
    <property type="molecule type" value="Genomic_DNA"/>
</dbReference>